<gene>
    <name evidence="11" type="ORF">PMH09_04400</name>
</gene>
<evidence type="ECO:0000256" key="7">
    <source>
        <dbReference type="PROSITE-ProRule" id="PRU00169"/>
    </source>
</evidence>
<dbReference type="CDD" id="cd19920">
    <property type="entry name" value="REC_PA4781-like"/>
    <property type="match status" value="1"/>
</dbReference>
<proteinExistence type="inferred from homology"/>
<dbReference type="InterPro" id="IPR011006">
    <property type="entry name" value="CheY-like_superfamily"/>
</dbReference>
<dbReference type="SMART" id="SM00044">
    <property type="entry name" value="CYCc"/>
    <property type="match status" value="1"/>
</dbReference>
<dbReference type="EMBL" id="JAQOSQ010000002">
    <property type="protein sequence ID" value="MDJ1182427.1"/>
    <property type="molecule type" value="Genomic_DNA"/>
</dbReference>
<comment type="caution">
    <text evidence="11">The sequence shown here is derived from an EMBL/GenBank/DDBJ whole genome shotgun (WGS) entry which is preliminary data.</text>
</comment>
<keyword evidence="4" id="KW-1133">Transmembrane helix</keyword>
<dbReference type="InterPro" id="IPR050401">
    <property type="entry name" value="Cyclic_nucleotide_synthase"/>
</dbReference>
<feature type="domain" description="Guanylate cyclase" evidence="10">
    <location>
        <begin position="179"/>
        <end position="306"/>
    </location>
</feature>
<sequence>MQHSSSKGDILLVDDMPDNLRLLSTMLGEQGYKTRKVPNGTLALKVVKNAPPDLILLDVMMPDIDGYKVCQNLKADPKTANIPIIFISALDDVFDKVKAFAVGGVDYITKPFHVEEVVARLDNQLTIRNLQKKLQEKNESLQIEKGKSDRLLLNILPAIVAEKLKQHQGSLAEQFDEVTILFADIVGFTALSASMRPIQLVDLLNKIFSTFDRLADRHGLEKIKTIGDAYMVVSGIPLPQENHADAIAQMALEMQSAIQEFHGQDRKPFQLRIGINTGSAVAGVIGIKKFSYDLWGDAVNVASRMETRGEPGKIQVTHETYQHLKDRYRFEERGKISIKGKGEMMTYFLLGKLND</sequence>
<dbReference type="SUPFAM" id="SSF55073">
    <property type="entry name" value="Nucleotide cyclase"/>
    <property type="match status" value="1"/>
</dbReference>
<dbReference type="Gene3D" id="3.30.70.1230">
    <property type="entry name" value="Nucleotide cyclase"/>
    <property type="match status" value="1"/>
</dbReference>
<evidence type="ECO:0000313" key="12">
    <source>
        <dbReference type="Proteomes" id="UP001232992"/>
    </source>
</evidence>
<dbReference type="SUPFAM" id="SSF52172">
    <property type="entry name" value="CheY-like"/>
    <property type="match status" value="1"/>
</dbReference>
<keyword evidence="3" id="KW-0547">Nucleotide-binding</keyword>
<accession>A0ABT7BTB3</accession>
<comment type="similarity">
    <text evidence="8">Belongs to the adenylyl cyclase class-4/guanylyl cyclase family.</text>
</comment>
<protein>
    <submittedName>
        <fullName evidence="11">Adenylate/guanylate cyclase domain-containing protein</fullName>
    </submittedName>
</protein>
<evidence type="ECO:0000256" key="6">
    <source>
        <dbReference type="ARBA" id="ARBA00023239"/>
    </source>
</evidence>
<dbReference type="InterPro" id="IPR001054">
    <property type="entry name" value="A/G_cyclase"/>
</dbReference>
<feature type="modified residue" description="4-aspartylphosphate" evidence="7">
    <location>
        <position position="58"/>
    </location>
</feature>
<organism evidence="11 12">
    <name type="scientific">Roseofilum casamattae BLCC-M143</name>
    <dbReference type="NCBI Taxonomy" id="3022442"/>
    <lineage>
        <taxon>Bacteria</taxon>
        <taxon>Bacillati</taxon>
        <taxon>Cyanobacteriota</taxon>
        <taxon>Cyanophyceae</taxon>
        <taxon>Desertifilales</taxon>
        <taxon>Desertifilaceae</taxon>
        <taxon>Roseofilum</taxon>
        <taxon>Roseofilum casamattae</taxon>
    </lineage>
</organism>
<keyword evidence="5" id="KW-0472">Membrane</keyword>
<evidence type="ECO:0000256" key="8">
    <source>
        <dbReference type="RuleBase" id="RU000405"/>
    </source>
</evidence>
<evidence type="ECO:0000256" key="4">
    <source>
        <dbReference type="ARBA" id="ARBA00022989"/>
    </source>
</evidence>
<evidence type="ECO:0000256" key="1">
    <source>
        <dbReference type="ARBA" id="ARBA00004370"/>
    </source>
</evidence>
<reference evidence="11 12" key="1">
    <citation type="submission" date="2023-01" db="EMBL/GenBank/DDBJ databases">
        <title>Novel diversity within Roseofilum (Cyanobacteria; Desertifilaceae) from marine benthic mats with descriptions of four novel species.</title>
        <authorList>
            <person name="Wang Y."/>
            <person name="Berthold D.E."/>
            <person name="Hu J."/>
            <person name="Lefler F.W."/>
            <person name="Laughinghouse H.D. IV."/>
        </authorList>
    </citation>
    <scope>NUCLEOTIDE SEQUENCE [LARGE SCALE GENOMIC DNA]</scope>
    <source>
        <strain evidence="11 12">BLCC-M143</strain>
    </source>
</reference>
<evidence type="ECO:0000256" key="3">
    <source>
        <dbReference type="ARBA" id="ARBA00022741"/>
    </source>
</evidence>
<dbReference type="PANTHER" id="PTHR11920">
    <property type="entry name" value="GUANYLYL CYCLASE"/>
    <property type="match status" value="1"/>
</dbReference>
<dbReference type="Pfam" id="PF00072">
    <property type="entry name" value="Response_reg"/>
    <property type="match status" value="1"/>
</dbReference>
<evidence type="ECO:0000256" key="5">
    <source>
        <dbReference type="ARBA" id="ARBA00023136"/>
    </source>
</evidence>
<dbReference type="InterPro" id="IPR001789">
    <property type="entry name" value="Sig_transdc_resp-reg_receiver"/>
</dbReference>
<keyword evidence="2" id="KW-0812">Transmembrane</keyword>
<comment type="subcellular location">
    <subcellularLocation>
        <location evidence="1">Membrane</location>
    </subcellularLocation>
</comment>
<name>A0ABT7BTB3_9CYAN</name>
<feature type="domain" description="Response regulatory" evidence="9">
    <location>
        <begin position="9"/>
        <end position="125"/>
    </location>
</feature>
<dbReference type="PROSITE" id="PS00452">
    <property type="entry name" value="GUANYLATE_CYCLASE_1"/>
    <property type="match status" value="1"/>
</dbReference>
<keyword evidence="7" id="KW-0597">Phosphoprotein</keyword>
<evidence type="ECO:0000259" key="10">
    <source>
        <dbReference type="PROSITE" id="PS50125"/>
    </source>
</evidence>
<dbReference type="Pfam" id="PF00211">
    <property type="entry name" value="Guanylate_cyc"/>
    <property type="match status" value="1"/>
</dbReference>
<dbReference type="SMART" id="SM00448">
    <property type="entry name" value="REC"/>
    <property type="match status" value="1"/>
</dbReference>
<dbReference type="PROSITE" id="PS50110">
    <property type="entry name" value="RESPONSE_REGULATORY"/>
    <property type="match status" value="1"/>
</dbReference>
<dbReference type="RefSeq" id="WP_283757079.1">
    <property type="nucleotide sequence ID" value="NZ_JAQOSQ010000002.1"/>
</dbReference>
<dbReference type="PANTHER" id="PTHR11920:SF335">
    <property type="entry name" value="GUANYLATE CYCLASE"/>
    <property type="match status" value="1"/>
</dbReference>
<dbReference type="Gene3D" id="3.40.50.2300">
    <property type="match status" value="1"/>
</dbReference>
<dbReference type="InterPro" id="IPR018297">
    <property type="entry name" value="A/G_cyclase_CS"/>
</dbReference>
<evidence type="ECO:0000259" key="9">
    <source>
        <dbReference type="PROSITE" id="PS50110"/>
    </source>
</evidence>
<keyword evidence="12" id="KW-1185">Reference proteome</keyword>
<dbReference type="InterPro" id="IPR029787">
    <property type="entry name" value="Nucleotide_cyclase"/>
</dbReference>
<keyword evidence="6 8" id="KW-0456">Lyase</keyword>
<evidence type="ECO:0000256" key="2">
    <source>
        <dbReference type="ARBA" id="ARBA00022692"/>
    </source>
</evidence>
<dbReference type="CDD" id="cd07302">
    <property type="entry name" value="CHD"/>
    <property type="match status" value="1"/>
</dbReference>
<dbReference type="PROSITE" id="PS50125">
    <property type="entry name" value="GUANYLATE_CYCLASE_2"/>
    <property type="match status" value="1"/>
</dbReference>
<dbReference type="Proteomes" id="UP001232992">
    <property type="component" value="Unassembled WGS sequence"/>
</dbReference>
<evidence type="ECO:0000313" key="11">
    <source>
        <dbReference type="EMBL" id="MDJ1182427.1"/>
    </source>
</evidence>